<dbReference type="AlphaFoldDB" id="A0AA88J035"/>
<reference evidence="2" key="1">
    <citation type="submission" date="2023-07" db="EMBL/GenBank/DDBJ databases">
        <title>draft genome sequence of fig (Ficus carica).</title>
        <authorList>
            <person name="Takahashi T."/>
            <person name="Nishimura K."/>
        </authorList>
    </citation>
    <scope>NUCLEOTIDE SEQUENCE</scope>
</reference>
<dbReference type="Proteomes" id="UP001187192">
    <property type="component" value="Unassembled WGS sequence"/>
</dbReference>
<keyword evidence="3" id="KW-1185">Reference proteome</keyword>
<gene>
    <name evidence="2" type="ORF">TIFTF001_028400</name>
</gene>
<proteinExistence type="predicted"/>
<protein>
    <submittedName>
        <fullName evidence="2">Uncharacterized protein</fullName>
    </submittedName>
</protein>
<sequence length="119" mass="13721">MKLIYRSTNKVVERRERIRVLEAIDKECTEKLLDIEHKFKDVRNEDIAWFVTRIVGEDEKATLKALYELLKEYKQGFLGDVDVVEEIELYEESLTEAKASTSTPTTNVEPPTAGVPTMN</sequence>
<organism evidence="2 3">
    <name type="scientific">Ficus carica</name>
    <name type="common">Common fig</name>
    <dbReference type="NCBI Taxonomy" id="3494"/>
    <lineage>
        <taxon>Eukaryota</taxon>
        <taxon>Viridiplantae</taxon>
        <taxon>Streptophyta</taxon>
        <taxon>Embryophyta</taxon>
        <taxon>Tracheophyta</taxon>
        <taxon>Spermatophyta</taxon>
        <taxon>Magnoliopsida</taxon>
        <taxon>eudicotyledons</taxon>
        <taxon>Gunneridae</taxon>
        <taxon>Pentapetalae</taxon>
        <taxon>rosids</taxon>
        <taxon>fabids</taxon>
        <taxon>Rosales</taxon>
        <taxon>Moraceae</taxon>
        <taxon>Ficeae</taxon>
        <taxon>Ficus</taxon>
    </lineage>
</organism>
<evidence type="ECO:0000256" key="1">
    <source>
        <dbReference type="SAM" id="MobiDB-lite"/>
    </source>
</evidence>
<dbReference type="EMBL" id="BTGU01000086">
    <property type="protein sequence ID" value="GMN59299.1"/>
    <property type="molecule type" value="Genomic_DNA"/>
</dbReference>
<name>A0AA88J035_FICCA</name>
<evidence type="ECO:0000313" key="3">
    <source>
        <dbReference type="Proteomes" id="UP001187192"/>
    </source>
</evidence>
<accession>A0AA88J035</accession>
<evidence type="ECO:0000313" key="2">
    <source>
        <dbReference type="EMBL" id="GMN59299.1"/>
    </source>
</evidence>
<feature type="region of interest" description="Disordered" evidence="1">
    <location>
        <begin position="95"/>
        <end position="119"/>
    </location>
</feature>
<feature type="compositionally biased region" description="Polar residues" evidence="1">
    <location>
        <begin position="98"/>
        <end position="109"/>
    </location>
</feature>
<comment type="caution">
    <text evidence="2">The sequence shown here is derived from an EMBL/GenBank/DDBJ whole genome shotgun (WGS) entry which is preliminary data.</text>
</comment>